<accession>A0ACB6ZF78</accession>
<name>A0ACB6ZF78_THEGA</name>
<reference evidence="1" key="1">
    <citation type="submission" date="2019-10" db="EMBL/GenBank/DDBJ databases">
        <authorList>
            <consortium name="DOE Joint Genome Institute"/>
            <person name="Kuo A."/>
            <person name="Miyauchi S."/>
            <person name="Kiss E."/>
            <person name="Drula E."/>
            <person name="Kohler A."/>
            <person name="Sanchez-Garcia M."/>
            <person name="Andreopoulos B."/>
            <person name="Barry K.W."/>
            <person name="Bonito G."/>
            <person name="Buee M."/>
            <person name="Carver A."/>
            <person name="Chen C."/>
            <person name="Cichocki N."/>
            <person name="Clum A."/>
            <person name="Culley D."/>
            <person name="Crous P.W."/>
            <person name="Fauchery L."/>
            <person name="Girlanda M."/>
            <person name="Hayes R."/>
            <person name="Keri Z."/>
            <person name="Labutti K."/>
            <person name="Lipzen A."/>
            <person name="Lombard V."/>
            <person name="Magnuson J."/>
            <person name="Maillard F."/>
            <person name="Morin E."/>
            <person name="Murat C."/>
            <person name="Nolan M."/>
            <person name="Ohm R."/>
            <person name="Pangilinan J."/>
            <person name="Pereira M."/>
            <person name="Perotto S."/>
            <person name="Peter M."/>
            <person name="Riley R."/>
            <person name="Sitrit Y."/>
            <person name="Stielow B."/>
            <person name="Szollosi G."/>
            <person name="Zifcakova L."/>
            <person name="Stursova M."/>
            <person name="Spatafora J.W."/>
            <person name="Tedersoo L."/>
            <person name="Vaario L.-M."/>
            <person name="Yamada A."/>
            <person name="Yan M."/>
            <person name="Wang P."/>
            <person name="Xu J."/>
            <person name="Bruns T."/>
            <person name="Baldrian P."/>
            <person name="Vilgalys R."/>
            <person name="Henrissat B."/>
            <person name="Grigoriev I.V."/>
            <person name="Hibbett D."/>
            <person name="Nagy L.G."/>
            <person name="Martin F.M."/>
        </authorList>
    </citation>
    <scope>NUCLEOTIDE SEQUENCE</scope>
    <source>
        <strain evidence="1">P2</strain>
    </source>
</reference>
<keyword evidence="2" id="KW-1185">Reference proteome</keyword>
<organism evidence="1 2">
    <name type="scientific">Thelephora ganbajun</name>
    <name type="common">Ganba fungus</name>
    <dbReference type="NCBI Taxonomy" id="370292"/>
    <lineage>
        <taxon>Eukaryota</taxon>
        <taxon>Fungi</taxon>
        <taxon>Dikarya</taxon>
        <taxon>Basidiomycota</taxon>
        <taxon>Agaricomycotina</taxon>
        <taxon>Agaricomycetes</taxon>
        <taxon>Thelephorales</taxon>
        <taxon>Thelephoraceae</taxon>
        <taxon>Thelephora</taxon>
    </lineage>
</organism>
<gene>
    <name evidence="1" type="ORF">BDM02DRAFT_2330783</name>
</gene>
<reference evidence="1" key="2">
    <citation type="journal article" date="2020" name="Nat. Commun.">
        <title>Large-scale genome sequencing of mycorrhizal fungi provides insights into the early evolution of symbiotic traits.</title>
        <authorList>
            <person name="Miyauchi S."/>
            <person name="Kiss E."/>
            <person name="Kuo A."/>
            <person name="Drula E."/>
            <person name="Kohler A."/>
            <person name="Sanchez-Garcia M."/>
            <person name="Morin E."/>
            <person name="Andreopoulos B."/>
            <person name="Barry K.W."/>
            <person name="Bonito G."/>
            <person name="Buee M."/>
            <person name="Carver A."/>
            <person name="Chen C."/>
            <person name="Cichocki N."/>
            <person name="Clum A."/>
            <person name="Culley D."/>
            <person name="Crous P.W."/>
            <person name="Fauchery L."/>
            <person name="Girlanda M."/>
            <person name="Hayes R.D."/>
            <person name="Keri Z."/>
            <person name="LaButti K."/>
            <person name="Lipzen A."/>
            <person name="Lombard V."/>
            <person name="Magnuson J."/>
            <person name="Maillard F."/>
            <person name="Murat C."/>
            <person name="Nolan M."/>
            <person name="Ohm R.A."/>
            <person name="Pangilinan J."/>
            <person name="Pereira M.F."/>
            <person name="Perotto S."/>
            <person name="Peter M."/>
            <person name="Pfister S."/>
            <person name="Riley R."/>
            <person name="Sitrit Y."/>
            <person name="Stielow J.B."/>
            <person name="Szollosi G."/>
            <person name="Zifcakova L."/>
            <person name="Stursova M."/>
            <person name="Spatafora J.W."/>
            <person name="Tedersoo L."/>
            <person name="Vaario L.M."/>
            <person name="Yamada A."/>
            <person name="Yan M."/>
            <person name="Wang P."/>
            <person name="Xu J."/>
            <person name="Bruns T."/>
            <person name="Baldrian P."/>
            <person name="Vilgalys R."/>
            <person name="Dunand C."/>
            <person name="Henrissat B."/>
            <person name="Grigoriev I.V."/>
            <person name="Hibbett D."/>
            <person name="Nagy L.G."/>
            <person name="Martin F.M."/>
        </authorList>
    </citation>
    <scope>NUCLEOTIDE SEQUENCE</scope>
    <source>
        <strain evidence="1">P2</strain>
    </source>
</reference>
<comment type="caution">
    <text evidence="1">The sequence shown here is derived from an EMBL/GenBank/DDBJ whole genome shotgun (WGS) entry which is preliminary data.</text>
</comment>
<evidence type="ECO:0000313" key="1">
    <source>
        <dbReference type="EMBL" id="KAF9648229.1"/>
    </source>
</evidence>
<evidence type="ECO:0000313" key="2">
    <source>
        <dbReference type="Proteomes" id="UP000886501"/>
    </source>
</evidence>
<dbReference type="Proteomes" id="UP000886501">
    <property type="component" value="Unassembled WGS sequence"/>
</dbReference>
<sequence>MHVQLPFLRHLTSQSSCSLHPTIQVPFTLHTVSHKRNAELRCMINGRKAPHVHLKQCHILNESVARDGGPTETGEGSIGKQRCGSLASTGSSSVVQTEHTTALTPFRFASLVRDFTAVDGIHDFRNSFSLQHVFVPISTTRTCDLRLPVGRATWEASQCVLGPTAIMSVPERDEMSSGVLSSPDFSLMTSLSPSFSLRTLKVHCLLIPGCLVLM</sequence>
<proteinExistence type="predicted"/>
<dbReference type="EMBL" id="MU118017">
    <property type="protein sequence ID" value="KAF9648229.1"/>
    <property type="molecule type" value="Genomic_DNA"/>
</dbReference>
<protein>
    <submittedName>
        <fullName evidence="1">Uncharacterized protein</fullName>
    </submittedName>
</protein>